<accession>A0A1L9VMM9</accession>
<name>A0A1L9VMM9_ASPGL</name>
<evidence type="ECO:0000256" key="1">
    <source>
        <dbReference type="ARBA" id="ARBA00010171"/>
    </source>
</evidence>
<comment type="similarity">
    <text evidence="1">Belongs to the SMC family. SMC5 subfamily.</text>
</comment>
<feature type="coiled-coil region" evidence="4">
    <location>
        <begin position="278"/>
        <end position="486"/>
    </location>
</feature>
<evidence type="ECO:0000313" key="8">
    <source>
        <dbReference type="Proteomes" id="UP000184300"/>
    </source>
</evidence>
<evidence type="ECO:0000313" key="7">
    <source>
        <dbReference type="EMBL" id="OJJ85188.1"/>
    </source>
</evidence>
<evidence type="ECO:0000256" key="4">
    <source>
        <dbReference type="SAM" id="Coils"/>
    </source>
</evidence>
<dbReference type="InterPro" id="IPR038729">
    <property type="entry name" value="Rad50/SbcC_AAA"/>
</dbReference>
<dbReference type="STRING" id="1160497.A0A1L9VMM9"/>
<proteinExistence type="inferred from homology"/>
<gene>
    <name evidence="7" type="ORF">ASPGLDRAFT_124240</name>
</gene>
<feature type="compositionally biased region" description="Polar residues" evidence="5">
    <location>
        <begin position="21"/>
        <end position="31"/>
    </location>
</feature>
<dbReference type="RefSeq" id="XP_022401886.1">
    <property type="nucleotide sequence ID" value="XM_022540467.1"/>
</dbReference>
<dbReference type="GO" id="GO:0030915">
    <property type="term" value="C:Smc5-Smc6 complex"/>
    <property type="evidence" value="ECO:0007669"/>
    <property type="project" value="TreeGrafter"/>
</dbReference>
<evidence type="ECO:0000259" key="6">
    <source>
        <dbReference type="Pfam" id="PF13476"/>
    </source>
</evidence>
<dbReference type="Proteomes" id="UP000184300">
    <property type="component" value="Unassembled WGS sequence"/>
</dbReference>
<dbReference type="GO" id="GO:0000724">
    <property type="term" value="P:double-strand break repair via homologous recombination"/>
    <property type="evidence" value="ECO:0007669"/>
    <property type="project" value="TreeGrafter"/>
</dbReference>
<protein>
    <recommendedName>
        <fullName evidence="2">Structural maintenance of chromosomes protein 5</fullName>
    </recommendedName>
</protein>
<feature type="region of interest" description="Disordered" evidence="5">
    <location>
        <begin position="690"/>
        <end position="723"/>
    </location>
</feature>
<evidence type="ECO:0000256" key="2">
    <source>
        <dbReference type="ARBA" id="ARBA00018687"/>
    </source>
</evidence>
<evidence type="ECO:0000256" key="3">
    <source>
        <dbReference type="ARBA" id="ARBA00023054"/>
    </source>
</evidence>
<sequence>MPSLPAVPRRRQRSEEDTDEASLTPTQSSTGSKRRRLQHPVEHDDDDDDDDETGDESGGQGTDTGCEDEGSESSTQASMSTGGMQATQTQATQLNGSQSQGEPDADGYKPGSIVRIKVNYFVTYTSAEFFPGPKLNMVIGPNGTGKSTLVCAICLGLGWGPQHLGRAKDPGEYVKHGCREASIEIELAGGTRFRRNPVVRRVIKRDGNKSFFFLNDKPVGRNKVYELAQSFAIQIDNLCQFLPQDKVAEFAALTPIELLHSTQRAAAGPDMLEWHESLKKLRAQQKKLQTDNQADKDLLTNLENRQEMQRADVERMRQRVEIKRKIEMMEFSKPVTRYKDHHQQYEAAKRNTSNLRQELQQLEAELEPAFRVLNAKKDYCKSLNDTVKDQEEVIEQANNSAKELGRKIEQREDSIKDLAGQIEAERKTAATHKQEQNRVHQSINKLKRQMEEEPVEFDVDWYNERIREKRQEMRNLITRGESIKDERRPIFEVLSDRKTRINQAERQLSSLDSVSGRQETKLESLSHETYAAYKWLLDNQDKFEKEVFAPPIVSCSVKDPKYADALESLMQKNDFLAFTTQSRNDFRTLQKYLSMDMKLSDISIKTSSVPLDRFQPSLSDGEIRQFGFDGWAKDFLNGPDPVVAFLCSENRLHQTPIGLRDINDDEYNRIADGTITSWVSGKHSYQISRRREYGPSATSTRTRQVRRAQAWTTQPVEASTKHELQQRIQILRDELREFDEKAEAGRAKLDQLGREHGDIKREMEELDREKSDKQTAHTHFRAIPEKIGQYEARLKNMESFSEGVKARVRGIRDQQDRLSIKKAEATIEYARAVEKLRKLHEQHLTTRVRHIEAISDSDTLEHRNEEQRTIQKQKQAEVKEAMAYLKTASETAKQLMKEASAVVKASKRQPDLEEFLKTLADYTSERLEADIDSEKARLELTQGGSSNVIKEFEERERQINKLRSKLSDFEGQLGEFNYAINEVRSKWEPKLDALVKRISDAFSDSFARIGCAGQVALNKAGEEPTPIDAANGERPATITTTGTAGDSDFDQWSIQIHVKFRENESLSLLDSHRQSGGERAVSTIFYLMALQSLSASPFRVVDEINQGMDPRNERMVHERLVDIACAHTTTTTSTTTSNDDESVGGGGGGQYFLITPKLLSGLAYKPGMKVLCIVSGEHMPPDYSQLNFGHVVERLRAVKTGHGANAKGKGRVIESSVQRVNGVSA</sequence>
<keyword evidence="8" id="KW-1185">Reference proteome</keyword>
<reference evidence="8" key="1">
    <citation type="journal article" date="2017" name="Genome Biol.">
        <title>Comparative genomics reveals high biological diversity and specific adaptations in the industrially and medically important fungal genus Aspergillus.</title>
        <authorList>
            <person name="de Vries R.P."/>
            <person name="Riley R."/>
            <person name="Wiebenga A."/>
            <person name="Aguilar-Osorio G."/>
            <person name="Amillis S."/>
            <person name="Uchima C.A."/>
            <person name="Anderluh G."/>
            <person name="Asadollahi M."/>
            <person name="Askin M."/>
            <person name="Barry K."/>
            <person name="Battaglia E."/>
            <person name="Bayram O."/>
            <person name="Benocci T."/>
            <person name="Braus-Stromeyer S.A."/>
            <person name="Caldana C."/>
            <person name="Canovas D."/>
            <person name="Cerqueira G.C."/>
            <person name="Chen F."/>
            <person name="Chen W."/>
            <person name="Choi C."/>
            <person name="Clum A."/>
            <person name="Dos Santos R.A."/>
            <person name="Damasio A.R."/>
            <person name="Diallinas G."/>
            <person name="Emri T."/>
            <person name="Fekete E."/>
            <person name="Flipphi M."/>
            <person name="Freyberg S."/>
            <person name="Gallo A."/>
            <person name="Gournas C."/>
            <person name="Habgood R."/>
            <person name="Hainaut M."/>
            <person name="Harispe M.L."/>
            <person name="Henrissat B."/>
            <person name="Hilden K.S."/>
            <person name="Hope R."/>
            <person name="Hossain A."/>
            <person name="Karabika E."/>
            <person name="Karaffa L."/>
            <person name="Karanyi Z."/>
            <person name="Krasevec N."/>
            <person name="Kuo A."/>
            <person name="Kusch H."/>
            <person name="LaButti K."/>
            <person name="Lagendijk E.L."/>
            <person name="Lapidus A."/>
            <person name="Levasseur A."/>
            <person name="Lindquist E."/>
            <person name="Lipzen A."/>
            <person name="Logrieco A.F."/>
            <person name="MacCabe A."/>
            <person name="Maekelae M.R."/>
            <person name="Malavazi I."/>
            <person name="Melin P."/>
            <person name="Meyer V."/>
            <person name="Mielnichuk N."/>
            <person name="Miskei M."/>
            <person name="Molnar A.P."/>
            <person name="Mule G."/>
            <person name="Ngan C.Y."/>
            <person name="Orejas M."/>
            <person name="Orosz E."/>
            <person name="Ouedraogo J.P."/>
            <person name="Overkamp K.M."/>
            <person name="Park H.-S."/>
            <person name="Perrone G."/>
            <person name="Piumi F."/>
            <person name="Punt P.J."/>
            <person name="Ram A.F."/>
            <person name="Ramon A."/>
            <person name="Rauscher S."/>
            <person name="Record E."/>
            <person name="Riano-Pachon D.M."/>
            <person name="Robert V."/>
            <person name="Roehrig J."/>
            <person name="Ruller R."/>
            <person name="Salamov A."/>
            <person name="Salih N.S."/>
            <person name="Samson R.A."/>
            <person name="Sandor E."/>
            <person name="Sanguinetti M."/>
            <person name="Schuetze T."/>
            <person name="Sepcic K."/>
            <person name="Shelest E."/>
            <person name="Sherlock G."/>
            <person name="Sophianopoulou V."/>
            <person name="Squina F.M."/>
            <person name="Sun H."/>
            <person name="Susca A."/>
            <person name="Todd R.B."/>
            <person name="Tsang A."/>
            <person name="Unkles S.E."/>
            <person name="van de Wiele N."/>
            <person name="van Rossen-Uffink D."/>
            <person name="Oliveira J.V."/>
            <person name="Vesth T.C."/>
            <person name="Visser J."/>
            <person name="Yu J.-H."/>
            <person name="Zhou M."/>
            <person name="Andersen M.R."/>
            <person name="Archer D.B."/>
            <person name="Baker S.E."/>
            <person name="Benoit I."/>
            <person name="Brakhage A.A."/>
            <person name="Braus G.H."/>
            <person name="Fischer R."/>
            <person name="Frisvad J.C."/>
            <person name="Goldman G.H."/>
            <person name="Houbraken J."/>
            <person name="Oakley B."/>
            <person name="Pocsi I."/>
            <person name="Scazzocchio C."/>
            <person name="Seiboth B."/>
            <person name="vanKuyk P.A."/>
            <person name="Wortman J."/>
            <person name="Dyer P.S."/>
            <person name="Grigoriev I.V."/>
        </authorList>
    </citation>
    <scope>NUCLEOTIDE SEQUENCE [LARGE SCALE GENOMIC DNA]</scope>
    <source>
        <strain evidence="8">CBS 516.65</strain>
    </source>
</reference>
<dbReference type="OrthoDB" id="10254973at2759"/>
<dbReference type="Gene3D" id="3.40.50.300">
    <property type="entry name" value="P-loop containing nucleotide triphosphate hydrolases"/>
    <property type="match status" value="2"/>
</dbReference>
<organism evidence="7 8">
    <name type="scientific">Aspergillus glaucus CBS 516.65</name>
    <dbReference type="NCBI Taxonomy" id="1160497"/>
    <lineage>
        <taxon>Eukaryota</taxon>
        <taxon>Fungi</taxon>
        <taxon>Dikarya</taxon>
        <taxon>Ascomycota</taxon>
        <taxon>Pezizomycotina</taxon>
        <taxon>Eurotiomycetes</taxon>
        <taxon>Eurotiomycetidae</taxon>
        <taxon>Eurotiales</taxon>
        <taxon>Aspergillaceae</taxon>
        <taxon>Aspergillus</taxon>
        <taxon>Aspergillus subgen. Aspergillus</taxon>
    </lineage>
</organism>
<dbReference type="GeneID" id="34456728"/>
<evidence type="ECO:0000256" key="5">
    <source>
        <dbReference type="SAM" id="MobiDB-lite"/>
    </source>
</evidence>
<keyword evidence="3 4" id="KW-0175">Coiled coil</keyword>
<feature type="region of interest" description="Disordered" evidence="5">
    <location>
        <begin position="1"/>
        <end position="109"/>
    </location>
</feature>
<feature type="compositionally biased region" description="Acidic residues" evidence="5">
    <location>
        <begin position="43"/>
        <end position="55"/>
    </location>
</feature>
<dbReference type="VEuPathDB" id="FungiDB:ASPGLDRAFT_124240"/>
<dbReference type="PANTHER" id="PTHR45916:SF1">
    <property type="entry name" value="STRUCTURAL MAINTENANCE OF CHROMOSOMES PROTEIN 5"/>
    <property type="match status" value="1"/>
</dbReference>
<dbReference type="GO" id="GO:0003697">
    <property type="term" value="F:single-stranded DNA binding"/>
    <property type="evidence" value="ECO:0007669"/>
    <property type="project" value="TreeGrafter"/>
</dbReference>
<dbReference type="Pfam" id="PF13476">
    <property type="entry name" value="AAA_23"/>
    <property type="match status" value="1"/>
</dbReference>
<feature type="compositionally biased region" description="Low complexity" evidence="5">
    <location>
        <begin position="81"/>
        <end position="93"/>
    </location>
</feature>
<dbReference type="SUPFAM" id="SSF52540">
    <property type="entry name" value="P-loop containing nucleoside triphosphate hydrolases"/>
    <property type="match status" value="2"/>
</dbReference>
<dbReference type="GO" id="GO:0005634">
    <property type="term" value="C:nucleus"/>
    <property type="evidence" value="ECO:0007669"/>
    <property type="project" value="TreeGrafter"/>
</dbReference>
<dbReference type="PANTHER" id="PTHR45916">
    <property type="entry name" value="STRUCTURAL MAINTENANCE OF CHROMOSOMES PROTEIN 5"/>
    <property type="match status" value="1"/>
</dbReference>
<feature type="domain" description="Rad50/SbcC-type AAA" evidence="6">
    <location>
        <begin position="115"/>
        <end position="367"/>
    </location>
</feature>
<dbReference type="AlphaFoldDB" id="A0A1L9VMM9"/>
<dbReference type="InterPro" id="IPR027417">
    <property type="entry name" value="P-loop_NTPase"/>
</dbReference>
<dbReference type="EMBL" id="KV878895">
    <property type="protein sequence ID" value="OJJ85188.1"/>
    <property type="molecule type" value="Genomic_DNA"/>
</dbReference>